<protein>
    <submittedName>
        <fullName evidence="2">Uncharacterized protein</fullName>
    </submittedName>
</protein>
<feature type="region of interest" description="Disordered" evidence="1">
    <location>
        <begin position="1"/>
        <end position="42"/>
    </location>
</feature>
<comment type="caution">
    <text evidence="2">The sequence shown here is derived from an EMBL/GenBank/DDBJ whole genome shotgun (WGS) entry which is preliminary data.</text>
</comment>
<dbReference type="Proteomes" id="UP000274786">
    <property type="component" value="Unassembled WGS sequence"/>
</dbReference>
<gene>
    <name evidence="2" type="ORF">BCL79_1880</name>
</gene>
<dbReference type="OrthoDB" id="9946989at2"/>
<reference evidence="2 3" key="1">
    <citation type="submission" date="2018-10" db="EMBL/GenBank/DDBJ databases">
        <title>Comparative analysis of microorganisms from saline springs in Andes Mountain Range, Colombia.</title>
        <authorList>
            <person name="Rubin E."/>
        </authorList>
    </citation>
    <scope>NUCLEOTIDE SEQUENCE [LARGE SCALE GENOMIC DNA]</scope>
    <source>
        <strain evidence="2 3">USBA GBX 843</strain>
    </source>
</reference>
<organism evidence="2 3">
    <name type="scientific">Stenotrophomonas rhizophila</name>
    <dbReference type="NCBI Taxonomy" id="216778"/>
    <lineage>
        <taxon>Bacteria</taxon>
        <taxon>Pseudomonadati</taxon>
        <taxon>Pseudomonadota</taxon>
        <taxon>Gammaproteobacteria</taxon>
        <taxon>Lysobacterales</taxon>
        <taxon>Lysobacteraceae</taxon>
        <taxon>Stenotrophomonas</taxon>
    </lineage>
</organism>
<accession>A0A498CQH8</accession>
<evidence type="ECO:0000313" key="3">
    <source>
        <dbReference type="Proteomes" id="UP000274786"/>
    </source>
</evidence>
<evidence type="ECO:0000256" key="1">
    <source>
        <dbReference type="SAM" id="MobiDB-lite"/>
    </source>
</evidence>
<name>A0A498CQH8_9GAMM</name>
<evidence type="ECO:0000313" key="2">
    <source>
        <dbReference type="EMBL" id="RLK57474.1"/>
    </source>
</evidence>
<dbReference type="AlphaFoldDB" id="A0A498CQH8"/>
<proteinExistence type="predicted"/>
<dbReference type="RefSeq" id="WP_147433880.1">
    <property type="nucleotide sequence ID" value="NZ_RCDC01000004.1"/>
</dbReference>
<sequence>MTHKDYEPGAVPPTGAANSPTTPAVRHAQGANEHSHQPADNAPTIVVDFAQEPEFPEKPNGDAPKVENVRHQVAAYVDGYGLAKSTLPARVVVNAADLRHCVRRILSRMQRPRRDKAKADWLERRKAGSKEKWRDARPAPLTAAALTWRGIPIEGVGYTRHRAVDKT</sequence>
<dbReference type="EMBL" id="RCDC01000004">
    <property type="protein sequence ID" value="RLK57474.1"/>
    <property type="molecule type" value="Genomic_DNA"/>
</dbReference>